<dbReference type="InterPro" id="IPR005467">
    <property type="entry name" value="His_kinase_dom"/>
</dbReference>
<dbReference type="PROSITE" id="PS50109">
    <property type="entry name" value="HIS_KIN"/>
    <property type="match status" value="1"/>
</dbReference>
<dbReference type="PROSITE" id="PS50113">
    <property type="entry name" value="PAC"/>
    <property type="match status" value="1"/>
</dbReference>
<dbReference type="Gene3D" id="1.10.287.130">
    <property type="match status" value="1"/>
</dbReference>
<dbReference type="InterPro" id="IPR003018">
    <property type="entry name" value="GAF"/>
</dbReference>
<evidence type="ECO:0000313" key="8">
    <source>
        <dbReference type="EMBL" id="TGU74127.1"/>
    </source>
</evidence>
<dbReference type="PROSITE" id="PS50112">
    <property type="entry name" value="PAS"/>
    <property type="match status" value="1"/>
</dbReference>
<dbReference type="PRINTS" id="PR00344">
    <property type="entry name" value="BCTRLSENSOR"/>
</dbReference>
<accession>A0A4S1CK88</accession>
<dbReference type="Pfam" id="PF02518">
    <property type="entry name" value="HATPase_c"/>
    <property type="match status" value="1"/>
</dbReference>
<dbReference type="InterPro" id="IPR003661">
    <property type="entry name" value="HisK_dim/P_dom"/>
</dbReference>
<dbReference type="InterPro" id="IPR036097">
    <property type="entry name" value="HisK_dim/P_sf"/>
</dbReference>
<evidence type="ECO:0000259" key="6">
    <source>
        <dbReference type="PROSITE" id="PS50112"/>
    </source>
</evidence>
<dbReference type="SMART" id="SM00086">
    <property type="entry name" value="PAC"/>
    <property type="match status" value="1"/>
</dbReference>
<sequence length="655" mass="72508">MDRREMPAGAAPPDDETALLRRENETLAQQVKELVKAEGKLYRYQEQLDVQLREYQELYQFNRNLNGLRDLSEIFSTAADFIINNLGYERVVFCRLDADEGSYCANAWDGYYHAEESDAASRLAVPRNDPLLAPLYGGAPFLICLEESDDPLLRRFAALMQATEYLIYPLGSHDLPVALLAVGNSAEQFPFCRRISDSELALLGIGNLAGLLSSSIENHILLANTARALEQERLAEAKYRGIFENATEGIFQATVEGRFLNCNPALAEILGYHAPQEVIGSITDIARQLYVNPLQRTRILSELARGCTVKGCEVEFYRKDGSKCWVRLSVRASFSPGGGISHIDGVVEDVSERKRVEEAIRTLNAELEQRVADRTSALEQASAELQQTHAHMLQQEKMASIGQLAAGVAHEINNPMGFIISNLNTLDKYAERLTGFIKVQDEAIARMRREGGGAEVVEEVAQQRRGLKVDHVMEDVGHLIGECQEGAGRVKRIVQELKGFARLDESELKVANLNEGLESTINIVWNELKFKAELRKELGEIPGTLCNPGQLNQVFMNLLVNAAQAIEKFGVITVRTTLQEGMIRVEISDTGCGIPADRIKRIFDPFYTTKAVGTGTGLGLSIVYDIVKKHDGAIEVESEPGVGTTFIVRIPVVSQ</sequence>
<dbReference type="CDD" id="cd00082">
    <property type="entry name" value="HisKA"/>
    <property type="match status" value="1"/>
</dbReference>
<dbReference type="SMART" id="SM00065">
    <property type="entry name" value="GAF"/>
    <property type="match status" value="1"/>
</dbReference>
<dbReference type="PANTHER" id="PTHR43065">
    <property type="entry name" value="SENSOR HISTIDINE KINASE"/>
    <property type="match status" value="1"/>
</dbReference>
<feature type="domain" description="PAS" evidence="6">
    <location>
        <begin position="235"/>
        <end position="272"/>
    </location>
</feature>
<dbReference type="EMBL" id="SRSC01000001">
    <property type="protein sequence ID" value="TGU74127.1"/>
    <property type="molecule type" value="Genomic_DNA"/>
</dbReference>
<dbReference type="InterPro" id="IPR001610">
    <property type="entry name" value="PAC"/>
</dbReference>
<dbReference type="Gene3D" id="3.30.565.10">
    <property type="entry name" value="Histidine kinase-like ATPase, C-terminal domain"/>
    <property type="match status" value="1"/>
</dbReference>
<dbReference type="SUPFAM" id="SSF55874">
    <property type="entry name" value="ATPase domain of HSP90 chaperone/DNA topoisomerase II/histidine kinase"/>
    <property type="match status" value="1"/>
</dbReference>
<dbReference type="InterPro" id="IPR003594">
    <property type="entry name" value="HATPase_dom"/>
</dbReference>
<keyword evidence="8" id="KW-0418">Kinase</keyword>
<evidence type="ECO:0000313" key="9">
    <source>
        <dbReference type="Proteomes" id="UP000306416"/>
    </source>
</evidence>
<dbReference type="InterPro" id="IPR000014">
    <property type="entry name" value="PAS"/>
</dbReference>
<dbReference type="GO" id="GO:0000155">
    <property type="term" value="F:phosphorelay sensor kinase activity"/>
    <property type="evidence" value="ECO:0007669"/>
    <property type="project" value="InterPro"/>
</dbReference>
<dbReference type="Proteomes" id="UP000306416">
    <property type="component" value="Unassembled WGS sequence"/>
</dbReference>
<dbReference type="SUPFAM" id="SSF55785">
    <property type="entry name" value="PYP-like sensor domain (PAS domain)"/>
    <property type="match status" value="1"/>
</dbReference>
<evidence type="ECO:0000256" key="2">
    <source>
        <dbReference type="ARBA" id="ARBA00012438"/>
    </source>
</evidence>
<proteinExistence type="predicted"/>
<dbReference type="NCBIfam" id="TIGR00229">
    <property type="entry name" value="sensory_box"/>
    <property type="match status" value="1"/>
</dbReference>
<dbReference type="SMART" id="SM00387">
    <property type="entry name" value="HATPase_c"/>
    <property type="match status" value="1"/>
</dbReference>
<dbReference type="SUPFAM" id="SSF47384">
    <property type="entry name" value="Homodimeric domain of signal transducing histidine kinase"/>
    <property type="match status" value="1"/>
</dbReference>
<reference evidence="8 9" key="1">
    <citation type="submission" date="2019-04" db="EMBL/GenBank/DDBJ databases">
        <title>Geobacter oryzae sp. nov., ferric-reducing bacteria isolated from paddy soil.</title>
        <authorList>
            <person name="Xu Z."/>
            <person name="Masuda Y."/>
            <person name="Itoh H."/>
            <person name="Senoo K."/>
        </authorList>
    </citation>
    <scope>NUCLEOTIDE SEQUENCE [LARGE SCALE GENOMIC DNA]</scope>
    <source>
        <strain evidence="8 9">Red111</strain>
    </source>
</reference>
<protein>
    <recommendedName>
        <fullName evidence="2">histidine kinase</fullName>
        <ecNumber evidence="2">2.7.13.3</ecNumber>
    </recommendedName>
</protein>
<keyword evidence="4" id="KW-0175">Coiled coil</keyword>
<dbReference type="AlphaFoldDB" id="A0A4S1CK88"/>
<gene>
    <name evidence="8" type="ORF">E4633_01265</name>
</gene>
<dbReference type="SMART" id="SM00388">
    <property type="entry name" value="HisKA"/>
    <property type="match status" value="1"/>
</dbReference>
<feature type="domain" description="PAC" evidence="7">
    <location>
        <begin position="310"/>
        <end position="362"/>
    </location>
</feature>
<feature type="domain" description="Histidine kinase" evidence="5">
    <location>
        <begin position="407"/>
        <end position="654"/>
    </location>
</feature>
<dbReference type="PANTHER" id="PTHR43065:SF50">
    <property type="entry name" value="HISTIDINE KINASE"/>
    <property type="match status" value="1"/>
</dbReference>
<evidence type="ECO:0000259" key="7">
    <source>
        <dbReference type="PROSITE" id="PS50113"/>
    </source>
</evidence>
<dbReference type="SUPFAM" id="SSF55781">
    <property type="entry name" value="GAF domain-like"/>
    <property type="match status" value="2"/>
</dbReference>
<evidence type="ECO:0000256" key="3">
    <source>
        <dbReference type="ARBA" id="ARBA00022553"/>
    </source>
</evidence>
<dbReference type="SMART" id="SM00091">
    <property type="entry name" value="PAS"/>
    <property type="match status" value="1"/>
</dbReference>
<feature type="coiled-coil region" evidence="4">
    <location>
        <begin position="20"/>
        <end position="47"/>
    </location>
</feature>
<evidence type="ECO:0000259" key="5">
    <source>
        <dbReference type="PROSITE" id="PS50109"/>
    </source>
</evidence>
<comment type="caution">
    <text evidence="8">The sequence shown here is derived from an EMBL/GenBank/DDBJ whole genome shotgun (WGS) entry which is preliminary data.</text>
</comment>
<dbReference type="InterPro" id="IPR035965">
    <property type="entry name" value="PAS-like_dom_sf"/>
</dbReference>
<name>A0A4S1CK88_9BACT</name>
<evidence type="ECO:0000256" key="4">
    <source>
        <dbReference type="SAM" id="Coils"/>
    </source>
</evidence>
<dbReference type="Pfam" id="PF13426">
    <property type="entry name" value="PAS_9"/>
    <property type="match status" value="1"/>
</dbReference>
<keyword evidence="9" id="KW-1185">Reference proteome</keyword>
<feature type="coiled-coil region" evidence="4">
    <location>
        <begin position="353"/>
        <end position="384"/>
    </location>
</feature>
<dbReference type="Gene3D" id="3.30.450.40">
    <property type="match status" value="1"/>
</dbReference>
<comment type="catalytic activity">
    <reaction evidence="1">
        <text>ATP + protein L-histidine = ADP + protein N-phospho-L-histidine.</text>
        <dbReference type="EC" id="2.7.13.3"/>
    </reaction>
</comment>
<keyword evidence="8" id="KW-0808">Transferase</keyword>
<dbReference type="InterPro" id="IPR036890">
    <property type="entry name" value="HATPase_C_sf"/>
</dbReference>
<dbReference type="EC" id="2.7.13.3" evidence="2"/>
<dbReference type="CDD" id="cd00130">
    <property type="entry name" value="PAS"/>
    <property type="match status" value="1"/>
</dbReference>
<dbReference type="Gene3D" id="3.30.450.20">
    <property type="entry name" value="PAS domain"/>
    <property type="match status" value="1"/>
</dbReference>
<dbReference type="InterPro" id="IPR004358">
    <property type="entry name" value="Sig_transdc_His_kin-like_C"/>
</dbReference>
<organism evidence="8 9">
    <name type="scientific">Geomonas terrae</name>
    <dbReference type="NCBI Taxonomy" id="2562681"/>
    <lineage>
        <taxon>Bacteria</taxon>
        <taxon>Pseudomonadati</taxon>
        <taxon>Thermodesulfobacteriota</taxon>
        <taxon>Desulfuromonadia</taxon>
        <taxon>Geobacterales</taxon>
        <taxon>Geobacteraceae</taxon>
        <taxon>Geomonas</taxon>
    </lineage>
</organism>
<dbReference type="InterPro" id="IPR029016">
    <property type="entry name" value="GAF-like_dom_sf"/>
</dbReference>
<keyword evidence="3" id="KW-0597">Phosphoprotein</keyword>
<dbReference type="InterPro" id="IPR000700">
    <property type="entry name" value="PAS-assoc_C"/>
</dbReference>
<evidence type="ECO:0000256" key="1">
    <source>
        <dbReference type="ARBA" id="ARBA00000085"/>
    </source>
</evidence>